<evidence type="ECO:0000256" key="4">
    <source>
        <dbReference type="ARBA" id="ARBA00023163"/>
    </source>
</evidence>
<dbReference type="Pfam" id="PF03466">
    <property type="entry name" value="LysR_substrate"/>
    <property type="match status" value="1"/>
</dbReference>
<keyword evidence="7" id="KW-1185">Reference proteome</keyword>
<keyword evidence="2" id="KW-0805">Transcription regulation</keyword>
<dbReference type="PANTHER" id="PTHR30126:SF39">
    <property type="entry name" value="HTH-TYPE TRANSCRIPTIONAL REGULATOR CYSL"/>
    <property type="match status" value="1"/>
</dbReference>
<dbReference type="GO" id="GO:0003700">
    <property type="term" value="F:DNA-binding transcription factor activity"/>
    <property type="evidence" value="ECO:0007669"/>
    <property type="project" value="InterPro"/>
</dbReference>
<dbReference type="InterPro" id="IPR005119">
    <property type="entry name" value="LysR_subst-bd"/>
</dbReference>
<sequence length="308" mass="32649">MTSNARPADRLPDLYTLELLVAVTENGSLGAAARRFGISQPSASARMRTLERRLGVRLLERSTTGSVPTAAGLVITDWARGVLDQAHALVEGAAALKARQEDRLRVAASLTVAEHLVPGWLTVLREAVPGLHVGLQVTNSLHVIEALRAGEADIGFVEGPWIPRDLQSAAVGRDRLVVVVAPTHPWARRRRPIAAAELANTPLLLREAGSGTRETLERALAAYDGVAVPALELGATAPLRSAAIAGSAPAVLSDLAVREDLAEGRLVAVPVADLPALDRILRAVWPRGRELPEGALHLLHAARRRPGA</sequence>
<evidence type="ECO:0000313" key="6">
    <source>
        <dbReference type="EMBL" id="OPC82865.1"/>
    </source>
</evidence>
<keyword evidence="4" id="KW-0804">Transcription</keyword>
<dbReference type="EMBL" id="MWQN01000001">
    <property type="protein sequence ID" value="OPC82865.1"/>
    <property type="molecule type" value="Genomic_DNA"/>
</dbReference>
<dbReference type="OrthoDB" id="9808620at2"/>
<comment type="caution">
    <text evidence="6">The sequence shown here is derived from an EMBL/GenBank/DDBJ whole genome shotgun (WGS) entry which is preliminary data.</text>
</comment>
<dbReference type="Gene3D" id="3.40.190.10">
    <property type="entry name" value="Periplasmic binding protein-like II"/>
    <property type="match status" value="2"/>
</dbReference>
<dbReference type="AlphaFoldDB" id="A0A1T3P1N4"/>
<dbReference type="InterPro" id="IPR000847">
    <property type="entry name" value="LysR_HTH_N"/>
</dbReference>
<dbReference type="Gene3D" id="1.10.10.10">
    <property type="entry name" value="Winged helix-like DNA-binding domain superfamily/Winged helix DNA-binding domain"/>
    <property type="match status" value="1"/>
</dbReference>
<evidence type="ECO:0000259" key="5">
    <source>
        <dbReference type="PROSITE" id="PS50931"/>
    </source>
</evidence>
<evidence type="ECO:0000256" key="3">
    <source>
        <dbReference type="ARBA" id="ARBA00023125"/>
    </source>
</evidence>
<reference evidence="6 7" key="1">
    <citation type="submission" date="2017-03" db="EMBL/GenBank/DDBJ databases">
        <title>Draft genome sequence of Streptomyces scabrisporus NF3, endophyte isolated from Amphipterygium adstringens.</title>
        <authorList>
            <person name="Vazquez M."/>
            <person name="Ceapa C.D."/>
            <person name="Rodriguez Luna D."/>
            <person name="Sanchez Esquivel S."/>
        </authorList>
    </citation>
    <scope>NUCLEOTIDE SEQUENCE [LARGE SCALE GENOMIC DNA]</scope>
    <source>
        <strain evidence="6 7">NF3</strain>
    </source>
</reference>
<dbReference type="RefSeq" id="WP_078977164.1">
    <property type="nucleotide sequence ID" value="NZ_MWQN01000001.1"/>
</dbReference>
<organism evidence="6 7">
    <name type="scientific">Embleya scabrispora</name>
    <dbReference type="NCBI Taxonomy" id="159449"/>
    <lineage>
        <taxon>Bacteria</taxon>
        <taxon>Bacillati</taxon>
        <taxon>Actinomycetota</taxon>
        <taxon>Actinomycetes</taxon>
        <taxon>Kitasatosporales</taxon>
        <taxon>Streptomycetaceae</taxon>
        <taxon>Embleya</taxon>
    </lineage>
</organism>
<dbReference type="PROSITE" id="PS50931">
    <property type="entry name" value="HTH_LYSR"/>
    <property type="match status" value="1"/>
</dbReference>
<dbReference type="Pfam" id="PF00126">
    <property type="entry name" value="HTH_1"/>
    <property type="match status" value="1"/>
</dbReference>
<comment type="similarity">
    <text evidence="1">Belongs to the LysR transcriptional regulatory family.</text>
</comment>
<name>A0A1T3P1N4_9ACTN</name>
<keyword evidence="3" id="KW-0238">DNA-binding</keyword>
<dbReference type="SUPFAM" id="SSF53850">
    <property type="entry name" value="Periplasmic binding protein-like II"/>
    <property type="match status" value="1"/>
</dbReference>
<dbReference type="PANTHER" id="PTHR30126">
    <property type="entry name" value="HTH-TYPE TRANSCRIPTIONAL REGULATOR"/>
    <property type="match status" value="1"/>
</dbReference>
<proteinExistence type="inferred from homology"/>
<evidence type="ECO:0000256" key="2">
    <source>
        <dbReference type="ARBA" id="ARBA00023015"/>
    </source>
</evidence>
<dbReference type="PRINTS" id="PR00039">
    <property type="entry name" value="HTHLYSR"/>
</dbReference>
<accession>A0A1T3P1N4</accession>
<dbReference type="eggNOG" id="COG0583">
    <property type="taxonomic scope" value="Bacteria"/>
</dbReference>
<dbReference type="STRING" id="159449.B4N89_19700"/>
<dbReference type="SUPFAM" id="SSF46785">
    <property type="entry name" value="Winged helix' DNA-binding domain"/>
    <property type="match status" value="1"/>
</dbReference>
<evidence type="ECO:0000256" key="1">
    <source>
        <dbReference type="ARBA" id="ARBA00009437"/>
    </source>
</evidence>
<evidence type="ECO:0000313" key="7">
    <source>
        <dbReference type="Proteomes" id="UP000190037"/>
    </source>
</evidence>
<dbReference type="GO" id="GO:0000976">
    <property type="term" value="F:transcription cis-regulatory region binding"/>
    <property type="evidence" value="ECO:0007669"/>
    <property type="project" value="TreeGrafter"/>
</dbReference>
<protein>
    <submittedName>
        <fullName evidence="6">LysR family transcriptional regulator</fullName>
    </submittedName>
</protein>
<gene>
    <name evidence="6" type="ORF">B4N89_19700</name>
</gene>
<dbReference type="Proteomes" id="UP000190037">
    <property type="component" value="Unassembled WGS sequence"/>
</dbReference>
<dbReference type="InterPro" id="IPR036390">
    <property type="entry name" value="WH_DNA-bd_sf"/>
</dbReference>
<feature type="domain" description="HTH lysR-type" evidence="5">
    <location>
        <begin position="12"/>
        <end position="69"/>
    </location>
</feature>
<dbReference type="InterPro" id="IPR036388">
    <property type="entry name" value="WH-like_DNA-bd_sf"/>
</dbReference>